<dbReference type="OrthoDB" id="48318at2"/>
<dbReference type="GO" id="GO:1904680">
    <property type="term" value="F:peptide transmembrane transporter activity"/>
    <property type="evidence" value="ECO:0007669"/>
    <property type="project" value="TreeGrafter"/>
</dbReference>
<dbReference type="InterPro" id="IPR012854">
    <property type="entry name" value="Cu_amine_oxidase-like_N"/>
</dbReference>
<keyword evidence="4 6" id="KW-0732">Signal</keyword>
<dbReference type="Pfam" id="PF00496">
    <property type="entry name" value="SBP_bac_5"/>
    <property type="match status" value="1"/>
</dbReference>
<evidence type="ECO:0000256" key="2">
    <source>
        <dbReference type="ARBA" id="ARBA00005695"/>
    </source>
</evidence>
<dbReference type="Gene3D" id="3.30.457.10">
    <property type="entry name" value="Copper amine oxidase-like, N-terminal domain"/>
    <property type="match status" value="1"/>
</dbReference>
<dbReference type="SUPFAM" id="SSF55383">
    <property type="entry name" value="Copper amine oxidase, domain N"/>
    <property type="match status" value="1"/>
</dbReference>
<keyword evidence="3" id="KW-0813">Transport</keyword>
<dbReference type="PANTHER" id="PTHR30290:SF10">
    <property type="entry name" value="PERIPLASMIC OLIGOPEPTIDE-BINDING PROTEIN-RELATED"/>
    <property type="match status" value="1"/>
</dbReference>
<dbReference type="InterPro" id="IPR000914">
    <property type="entry name" value="SBP_5_dom"/>
</dbReference>
<dbReference type="SUPFAM" id="SSF53850">
    <property type="entry name" value="Periplasmic binding protein-like II"/>
    <property type="match status" value="1"/>
</dbReference>
<gene>
    <name evidence="9" type="ORF">EL26_14710</name>
</gene>
<feature type="domain" description="Copper amine oxidase-like N-terminal" evidence="8">
    <location>
        <begin position="32"/>
        <end position="138"/>
    </location>
</feature>
<protein>
    <recommendedName>
        <fullName evidence="11">Solute-binding protein family 5 domain-containing protein</fullName>
    </recommendedName>
</protein>
<evidence type="ECO:0000256" key="6">
    <source>
        <dbReference type="SAM" id="SignalP"/>
    </source>
</evidence>
<evidence type="ECO:0000313" key="10">
    <source>
        <dbReference type="Proteomes" id="UP000027931"/>
    </source>
</evidence>
<dbReference type="Gene3D" id="3.10.105.10">
    <property type="entry name" value="Dipeptide-binding Protein, Domain 3"/>
    <property type="match status" value="1"/>
</dbReference>
<name>A0A074LMZ2_9BACL</name>
<evidence type="ECO:0000259" key="8">
    <source>
        <dbReference type="Pfam" id="PF07833"/>
    </source>
</evidence>
<dbReference type="GO" id="GO:0030288">
    <property type="term" value="C:outer membrane-bounded periplasmic space"/>
    <property type="evidence" value="ECO:0007669"/>
    <property type="project" value="UniProtKB-ARBA"/>
</dbReference>
<dbReference type="InterPro" id="IPR039424">
    <property type="entry name" value="SBP_5"/>
</dbReference>
<reference evidence="9 10" key="1">
    <citation type="journal article" date="2013" name="Int. J. Syst. Evol. Microbiol.">
        <title>Tumebacillus flagellatus sp. nov., an alpha-amylase/pullulanase-producing bacterium isolated from cassava wastewater.</title>
        <authorList>
            <person name="Wang Q."/>
            <person name="Xie N."/>
            <person name="Qin Y."/>
            <person name="Shen N."/>
            <person name="Zhu J."/>
            <person name="Mi H."/>
            <person name="Huang R."/>
        </authorList>
    </citation>
    <scope>NUCLEOTIDE SEQUENCE [LARGE SCALE GENOMIC DNA]</scope>
    <source>
        <strain evidence="9 10">GST4</strain>
    </source>
</reference>
<keyword evidence="10" id="KW-1185">Reference proteome</keyword>
<evidence type="ECO:0000256" key="1">
    <source>
        <dbReference type="ARBA" id="ARBA00004196"/>
    </source>
</evidence>
<dbReference type="FunFam" id="3.90.76.10:FF:000001">
    <property type="entry name" value="Oligopeptide ABC transporter substrate-binding protein"/>
    <property type="match status" value="1"/>
</dbReference>
<comment type="similarity">
    <text evidence="2">Belongs to the bacterial solute-binding protein 5 family.</text>
</comment>
<sequence length="643" mass="71406">MRIWLKQTMTAVGAISLLTLPTAAFAAPHVTLNGTPQVYDPEPYQKNGRTLVPMRAIFEALGATVEWDETTKTVTGVQGETKIVLQVGSTTATVNGQPVILNQAAEQTNDRVMVPVRLISEALGAEVQWDETTETVRIYSKDMKDRVLHLGISDSISSLDPALLSSYNDYTVAQQVHEGLVRLDRDGNLVPGVAKAWDVSYDGLRYTFHLRDNAKWSDGSPVTAQDFEQSWKRQLNPETASMWSFEFFAIEGAEKYDLSQGGKADDVEVHAKDDRTLEVQLAKPQAYFLRQVALPFFAPSKTTTEPLYNGPFKAERVQYDQGALLVKNEQYWDRDHVRLQQIDFEAVPDTESAGRAYESGWLDGYNPLPQGITPEMPGSVVQTPPLSTVHYLEFNEQKVSALQNVKIRRALTYALDNQEIAEAVFGLSASGANGFVPTGVSKGAPSSGKFRDTAGDALHQAANASQAKTLFQEGLKELGLTALPNVKLLINDTMEAKKTAALLIQAWHDKLGVDVEAEYLPFKLVLQKQTTKDFDITLSGWGADYDDPMTFLDMWVTGGSFNNAGYSNAKYDALVDQIHKEADDRKRTDEMVQAEKLLLDDMAVGPVYFRNSVLQYRPYIKGLAIRSLYPMYDLKDAYIEGKN</sequence>
<comment type="caution">
    <text evidence="9">The sequence shown here is derived from an EMBL/GenBank/DDBJ whole genome shotgun (WGS) entry which is preliminary data.</text>
</comment>
<dbReference type="FunFam" id="3.10.105.10:FF:000001">
    <property type="entry name" value="Oligopeptide ABC transporter, oligopeptide-binding protein"/>
    <property type="match status" value="1"/>
</dbReference>
<dbReference type="PANTHER" id="PTHR30290">
    <property type="entry name" value="PERIPLASMIC BINDING COMPONENT OF ABC TRANSPORTER"/>
    <property type="match status" value="1"/>
</dbReference>
<dbReference type="InterPro" id="IPR036582">
    <property type="entry name" value="Mao_N_sf"/>
</dbReference>
<keyword evidence="5" id="KW-0571">Peptide transport</keyword>
<evidence type="ECO:0000256" key="4">
    <source>
        <dbReference type="ARBA" id="ARBA00022729"/>
    </source>
</evidence>
<evidence type="ECO:0000256" key="5">
    <source>
        <dbReference type="ARBA" id="ARBA00022856"/>
    </source>
</evidence>
<accession>A0A074LMZ2</accession>
<dbReference type="Gene3D" id="3.40.190.10">
    <property type="entry name" value="Periplasmic binding protein-like II"/>
    <property type="match status" value="1"/>
</dbReference>
<dbReference type="EMBL" id="JMIR01000021">
    <property type="protein sequence ID" value="KEO82489.1"/>
    <property type="molecule type" value="Genomic_DNA"/>
</dbReference>
<feature type="domain" description="Solute-binding protein family 5" evidence="7">
    <location>
        <begin position="189"/>
        <end position="562"/>
    </location>
</feature>
<dbReference type="eggNOG" id="COG4166">
    <property type="taxonomic scope" value="Bacteria"/>
</dbReference>
<dbReference type="STRING" id="1157490.EL26_14710"/>
<evidence type="ECO:0000313" key="9">
    <source>
        <dbReference type="EMBL" id="KEO82489.1"/>
    </source>
</evidence>
<dbReference type="Proteomes" id="UP000027931">
    <property type="component" value="Unassembled WGS sequence"/>
</dbReference>
<dbReference type="AlphaFoldDB" id="A0A074LMZ2"/>
<dbReference type="Pfam" id="PF07833">
    <property type="entry name" value="Cu_amine_oxidN1"/>
    <property type="match status" value="1"/>
</dbReference>
<organism evidence="9 10">
    <name type="scientific">Tumebacillus flagellatus</name>
    <dbReference type="NCBI Taxonomy" id="1157490"/>
    <lineage>
        <taxon>Bacteria</taxon>
        <taxon>Bacillati</taxon>
        <taxon>Bacillota</taxon>
        <taxon>Bacilli</taxon>
        <taxon>Bacillales</taxon>
        <taxon>Alicyclobacillaceae</taxon>
        <taxon>Tumebacillus</taxon>
    </lineage>
</organism>
<evidence type="ECO:0000259" key="7">
    <source>
        <dbReference type="Pfam" id="PF00496"/>
    </source>
</evidence>
<dbReference type="CDD" id="cd08504">
    <property type="entry name" value="PBP2_OppA"/>
    <property type="match status" value="1"/>
</dbReference>
<comment type="subcellular location">
    <subcellularLocation>
        <location evidence="1">Cell envelope</location>
    </subcellularLocation>
</comment>
<evidence type="ECO:0000256" key="3">
    <source>
        <dbReference type="ARBA" id="ARBA00022448"/>
    </source>
</evidence>
<feature type="signal peptide" evidence="6">
    <location>
        <begin position="1"/>
        <end position="26"/>
    </location>
</feature>
<dbReference type="eggNOG" id="COG1555">
    <property type="taxonomic scope" value="Bacteria"/>
</dbReference>
<dbReference type="RefSeq" id="WP_038090020.1">
    <property type="nucleotide sequence ID" value="NZ_JMIR01000021.1"/>
</dbReference>
<feature type="chain" id="PRO_5001696178" description="Solute-binding protein family 5 domain-containing protein" evidence="6">
    <location>
        <begin position="27"/>
        <end position="643"/>
    </location>
</feature>
<evidence type="ECO:0008006" key="11">
    <source>
        <dbReference type="Google" id="ProtNLM"/>
    </source>
</evidence>
<proteinExistence type="inferred from homology"/>
<dbReference type="GO" id="GO:0015833">
    <property type="term" value="P:peptide transport"/>
    <property type="evidence" value="ECO:0007669"/>
    <property type="project" value="UniProtKB-KW"/>
</dbReference>
<dbReference type="Gene3D" id="3.90.76.10">
    <property type="entry name" value="Dipeptide-binding Protein, Domain 1"/>
    <property type="match status" value="1"/>
</dbReference>
<keyword evidence="5" id="KW-0653">Protein transport</keyword>